<dbReference type="AlphaFoldDB" id="A0A931NGE0"/>
<dbReference type="InterPro" id="IPR036412">
    <property type="entry name" value="HAD-like_sf"/>
</dbReference>
<evidence type="ECO:0000313" key="2">
    <source>
        <dbReference type="Proteomes" id="UP000613266"/>
    </source>
</evidence>
<comment type="caution">
    <text evidence="1">The sequence shown here is derived from an EMBL/GenBank/DDBJ whole genome shotgun (WGS) entry which is preliminary data.</text>
</comment>
<proteinExistence type="predicted"/>
<dbReference type="EMBL" id="JAEDAK010000002">
    <property type="protein sequence ID" value="MBH9575989.1"/>
    <property type="molecule type" value="Genomic_DNA"/>
</dbReference>
<dbReference type="InterPro" id="IPR023214">
    <property type="entry name" value="HAD_sf"/>
</dbReference>
<name>A0A931NGE0_9BURK</name>
<dbReference type="NCBIfam" id="TIGR01509">
    <property type="entry name" value="HAD-SF-IA-v3"/>
    <property type="match status" value="1"/>
</dbReference>
<keyword evidence="1" id="KW-0378">Hydrolase</keyword>
<sequence length="189" mass="20824">MAKVWPQRARTGAELEATVQALFQSYQGDWGHFDQGLLDAAGLIEAVCIRTGWAAEEMEALLAAVPEELVPQPETVALVQELRGAGHRPVFLSNMPTPFVSWLEANYPLGQWFADGVFSSRERLCKPDVALFARAAQRFGRPAHECLLIDDHPVNVEAARHCGWEAELFTSAEALRTQLLARGLLTQSG</sequence>
<protein>
    <submittedName>
        <fullName evidence="1">HAD-IA family hydrolase</fullName>
    </submittedName>
</protein>
<organism evidence="1 2">
    <name type="scientific">Inhella proteolytica</name>
    <dbReference type="NCBI Taxonomy" id="2795029"/>
    <lineage>
        <taxon>Bacteria</taxon>
        <taxon>Pseudomonadati</taxon>
        <taxon>Pseudomonadota</taxon>
        <taxon>Betaproteobacteria</taxon>
        <taxon>Burkholderiales</taxon>
        <taxon>Sphaerotilaceae</taxon>
        <taxon>Inhella</taxon>
    </lineage>
</organism>
<dbReference type="SUPFAM" id="SSF56784">
    <property type="entry name" value="HAD-like"/>
    <property type="match status" value="1"/>
</dbReference>
<dbReference type="PANTHER" id="PTHR43611:SF3">
    <property type="entry name" value="FLAVIN MONONUCLEOTIDE HYDROLASE 1, CHLOROPLATIC"/>
    <property type="match status" value="1"/>
</dbReference>
<evidence type="ECO:0000313" key="1">
    <source>
        <dbReference type="EMBL" id="MBH9575989.1"/>
    </source>
</evidence>
<dbReference type="Pfam" id="PF00702">
    <property type="entry name" value="Hydrolase"/>
    <property type="match status" value="1"/>
</dbReference>
<keyword evidence="2" id="KW-1185">Reference proteome</keyword>
<reference evidence="1" key="1">
    <citation type="submission" date="2020-12" db="EMBL/GenBank/DDBJ databases">
        <title>The genome sequence of Inhella sp. 1Y17.</title>
        <authorList>
            <person name="Liu Y."/>
        </authorList>
    </citation>
    <scope>NUCLEOTIDE SEQUENCE</scope>
    <source>
        <strain evidence="1">1Y17</strain>
    </source>
</reference>
<dbReference type="PANTHER" id="PTHR43611">
    <property type="entry name" value="ALPHA-D-GLUCOSE 1-PHOSPHATE PHOSPHATASE"/>
    <property type="match status" value="1"/>
</dbReference>
<dbReference type="InterPro" id="IPR006439">
    <property type="entry name" value="HAD-SF_hydro_IA"/>
</dbReference>
<dbReference type="GO" id="GO:0016787">
    <property type="term" value="F:hydrolase activity"/>
    <property type="evidence" value="ECO:0007669"/>
    <property type="project" value="UniProtKB-KW"/>
</dbReference>
<dbReference type="Gene3D" id="3.40.50.1000">
    <property type="entry name" value="HAD superfamily/HAD-like"/>
    <property type="match status" value="1"/>
</dbReference>
<gene>
    <name evidence="1" type="ORF">I7X39_03635</name>
</gene>
<accession>A0A931NGE0</accession>
<dbReference type="Proteomes" id="UP000613266">
    <property type="component" value="Unassembled WGS sequence"/>
</dbReference>